<evidence type="ECO:0000313" key="4">
    <source>
        <dbReference type="Proteomes" id="UP000011746"/>
    </source>
</evidence>
<keyword evidence="1" id="KW-1133">Transmembrane helix</keyword>
<dbReference type="Proteomes" id="UP000092654">
    <property type="component" value="Chromosome"/>
</dbReference>
<dbReference type="eggNOG" id="ENOG502ZG1I">
    <property type="taxonomic scope" value="Bacteria"/>
</dbReference>
<protein>
    <submittedName>
        <fullName evidence="3">O-antigen ligase</fullName>
    </submittedName>
</protein>
<sequence>MKMIKKNTNNINSLLLAVFLLLSSVTLPLNQFFENGIAVWFFTIIIVITSLVVNGFRVNFQGVIILLIMFLLLGINYFFVSYKAYVFPIVMDFIKLGGVAFYLATCRLDMRVFIKAWAWISVLSMMFWFLYLNEVISGNISYMFFGTQTTIMVIGFLLYHFSIKKNTFFIIFSIVGAGLVVTLGNRSSLLIIVIIYLMLLIYSFKKDSFIKSYFKGISFILLMLLATLNAEKILILVNERLLAMDIHSYSLNKLILAFDNGIVETSSGREELLGLGYEIAKSNNFMPKGVGYFQYITEGNYPHNIFIDVLVSFGFFGVILLLVLFGLGVYQYKKMNNELLKLITLAFFVFVFIRLNFSSTFWISTEFWILLGLVFTPKQALNKNGNIHQKF</sequence>
<evidence type="ECO:0000313" key="2">
    <source>
        <dbReference type="EMBL" id="AKG03777.1"/>
    </source>
</evidence>
<reference evidence="3 4" key="1">
    <citation type="journal article" date="2012" name="J. Bacteriol.">
        <title>Draft Genome Sequence of Salimicrobium sp. Strain MJ3, Isolated from Myulchi-Jeot, Korean Fermented Seafood.</title>
        <authorList>
            <person name="Lee S.H."/>
            <person name="Jung J.Y."/>
            <person name="Jeon C.O."/>
        </authorList>
    </citation>
    <scope>NUCLEOTIDE SEQUENCE [LARGE SCALE GENOMIC DNA]</scope>
    <source>
        <strain evidence="3 4">MJ3</strain>
    </source>
</reference>
<proteinExistence type="predicted"/>
<evidence type="ECO:0000313" key="3">
    <source>
        <dbReference type="EMBL" id="EKE31260.1"/>
    </source>
</evidence>
<feature type="transmembrane region" description="Helical" evidence="1">
    <location>
        <begin position="166"/>
        <end position="183"/>
    </location>
</feature>
<dbReference type="OrthoDB" id="2964729at2"/>
<gene>
    <name evidence="2" type="ORF">AAV35_002545</name>
    <name evidence="3" type="ORF">MJ3_09148</name>
</gene>
<dbReference type="AlphaFoldDB" id="K2H647"/>
<evidence type="ECO:0000256" key="1">
    <source>
        <dbReference type="SAM" id="Phobius"/>
    </source>
</evidence>
<feature type="transmembrane region" description="Helical" evidence="1">
    <location>
        <begin position="38"/>
        <end position="56"/>
    </location>
</feature>
<feature type="transmembrane region" description="Helical" evidence="1">
    <location>
        <begin position="85"/>
        <end position="104"/>
    </location>
</feature>
<feature type="transmembrane region" description="Helical" evidence="1">
    <location>
        <begin position="63"/>
        <end position="79"/>
    </location>
</feature>
<feature type="transmembrane region" description="Helical" evidence="1">
    <location>
        <begin position="116"/>
        <end position="133"/>
    </location>
</feature>
<dbReference type="EMBL" id="CP011361">
    <property type="protein sequence ID" value="AKG03777.1"/>
    <property type="molecule type" value="Genomic_DNA"/>
</dbReference>
<feature type="transmembrane region" description="Helical" evidence="1">
    <location>
        <begin position="189"/>
        <end position="204"/>
    </location>
</feature>
<feature type="transmembrane region" description="Helical" evidence="1">
    <location>
        <begin position="216"/>
        <end position="237"/>
    </location>
</feature>
<reference evidence="2" key="3">
    <citation type="submission" date="2016-11" db="EMBL/GenBank/DDBJ databases">
        <title>Salimicrobium jeotgali MJ3, isolated from Myulchi jeot, a traditional Korean fermented seafood.</title>
        <authorList>
            <person name="Kim K.H."/>
            <person name="Jeon C.O."/>
            <person name="Jin H.M."/>
        </authorList>
    </citation>
    <scope>NUCLEOTIDE SEQUENCE</scope>
    <source>
        <strain evidence="2">MJ3</strain>
    </source>
</reference>
<dbReference type="KEGG" id="sje:AAV35_002545"/>
<evidence type="ECO:0000313" key="5">
    <source>
        <dbReference type="Proteomes" id="UP000092654"/>
    </source>
</evidence>
<keyword evidence="4" id="KW-1185">Reference proteome</keyword>
<dbReference type="RefSeq" id="WP_008590704.1">
    <property type="nucleotide sequence ID" value="NZ_AMPQ01000012.1"/>
</dbReference>
<feature type="transmembrane region" description="Helical" evidence="1">
    <location>
        <begin position="339"/>
        <end position="355"/>
    </location>
</feature>
<dbReference type="STRING" id="1230341.AAV35_002545"/>
<organism evidence="3 4">
    <name type="scientific">Salimicrobium jeotgali</name>
    <dbReference type="NCBI Taxonomy" id="1230341"/>
    <lineage>
        <taxon>Bacteria</taxon>
        <taxon>Bacillati</taxon>
        <taxon>Bacillota</taxon>
        <taxon>Bacilli</taxon>
        <taxon>Bacillales</taxon>
        <taxon>Bacillaceae</taxon>
        <taxon>Salimicrobium</taxon>
    </lineage>
</organism>
<name>K2H647_9BACI</name>
<feature type="transmembrane region" description="Helical" evidence="1">
    <location>
        <begin position="305"/>
        <end position="327"/>
    </location>
</feature>
<keyword evidence="3" id="KW-0436">Ligase</keyword>
<accession>K2H647</accession>
<keyword evidence="1" id="KW-0472">Membrane</keyword>
<feature type="transmembrane region" description="Helical" evidence="1">
    <location>
        <begin position="139"/>
        <end position="159"/>
    </location>
</feature>
<reference evidence="5" key="2">
    <citation type="submission" date="2015-06" db="EMBL/GenBank/DDBJ databases">
        <title>Salimicrobium jeotgali MJ3, isolated from Myulchi jeot, a traditional Korean fermented seafood.</title>
        <authorList>
            <person name="Kim K.H."/>
            <person name="Jeon C.O."/>
            <person name="Jin H.M."/>
        </authorList>
    </citation>
    <scope>NUCLEOTIDE SEQUENCE [LARGE SCALE GENOMIC DNA]</scope>
    <source>
        <strain evidence="5">MJ3</strain>
    </source>
</reference>
<dbReference type="EMBL" id="AMPQ01000012">
    <property type="protein sequence ID" value="EKE31260.1"/>
    <property type="molecule type" value="Genomic_DNA"/>
</dbReference>
<dbReference type="Proteomes" id="UP000011746">
    <property type="component" value="Unassembled WGS sequence"/>
</dbReference>
<dbReference type="GO" id="GO:0016874">
    <property type="term" value="F:ligase activity"/>
    <property type="evidence" value="ECO:0007669"/>
    <property type="project" value="UniProtKB-KW"/>
</dbReference>
<keyword evidence="1" id="KW-0812">Transmembrane</keyword>